<comment type="pathway">
    <text evidence="7">Glycan biosynthesis; glycogen biosynthesis.</text>
</comment>
<evidence type="ECO:0000313" key="10">
    <source>
        <dbReference type="EMBL" id="KKU68222.1"/>
    </source>
</evidence>
<dbReference type="Pfam" id="PF00534">
    <property type="entry name" value="Glycos_transf_1"/>
    <property type="match status" value="1"/>
</dbReference>
<dbReference type="HAMAP" id="MF_00484">
    <property type="entry name" value="Glycogen_synth"/>
    <property type="match status" value="1"/>
</dbReference>
<feature type="domain" description="Glycosyl transferase family 1" evidence="8">
    <location>
        <begin position="299"/>
        <end position="460"/>
    </location>
</feature>
<keyword evidence="4 7" id="KW-0328">Glycosyltransferase</keyword>
<evidence type="ECO:0000256" key="3">
    <source>
        <dbReference type="ARBA" id="ARBA00010281"/>
    </source>
</evidence>
<name>A0A0G1SFK2_9BACT</name>
<evidence type="ECO:0000256" key="5">
    <source>
        <dbReference type="ARBA" id="ARBA00022679"/>
    </source>
</evidence>
<dbReference type="PANTHER" id="PTHR45825">
    <property type="entry name" value="GRANULE-BOUND STARCH SYNTHASE 1, CHLOROPLASTIC/AMYLOPLASTIC"/>
    <property type="match status" value="1"/>
</dbReference>
<evidence type="ECO:0000256" key="7">
    <source>
        <dbReference type="HAMAP-Rule" id="MF_00484"/>
    </source>
</evidence>
<dbReference type="InterPro" id="IPR011835">
    <property type="entry name" value="GS/SS"/>
</dbReference>
<dbReference type="GO" id="GO:0009011">
    <property type="term" value="F:alpha-1,4-glucan glucosyltransferase (ADP-glucose donor) activity"/>
    <property type="evidence" value="ECO:0007669"/>
    <property type="project" value="UniProtKB-UniRule"/>
</dbReference>
<keyword evidence="5 7" id="KW-0808">Transferase</keyword>
<dbReference type="NCBIfam" id="TIGR02095">
    <property type="entry name" value="glgA"/>
    <property type="match status" value="1"/>
</dbReference>
<evidence type="ECO:0000256" key="2">
    <source>
        <dbReference type="ARBA" id="ARBA00002764"/>
    </source>
</evidence>
<evidence type="ECO:0000313" key="11">
    <source>
        <dbReference type="Proteomes" id="UP000034565"/>
    </source>
</evidence>
<gene>
    <name evidence="7" type="primary">glgA</name>
    <name evidence="10" type="ORF">UX92_C0022G0003</name>
</gene>
<reference evidence="10 11" key="1">
    <citation type="journal article" date="2015" name="Nature">
        <title>rRNA introns, odd ribosomes, and small enigmatic genomes across a large radiation of phyla.</title>
        <authorList>
            <person name="Brown C.T."/>
            <person name="Hug L.A."/>
            <person name="Thomas B.C."/>
            <person name="Sharon I."/>
            <person name="Castelle C.J."/>
            <person name="Singh A."/>
            <person name="Wilkins M.J."/>
            <person name="Williams K.H."/>
            <person name="Banfield J.F."/>
        </authorList>
    </citation>
    <scope>NUCLEOTIDE SEQUENCE [LARGE SCALE GENOMIC DNA]</scope>
</reference>
<dbReference type="EC" id="2.4.1.21" evidence="7"/>
<comment type="function">
    <text evidence="2 7">Synthesizes alpha-1,4-glucan chains using ADP-glucose.</text>
</comment>
<dbReference type="EMBL" id="LCOA01000022">
    <property type="protein sequence ID" value="KKU68222.1"/>
    <property type="molecule type" value="Genomic_DNA"/>
</dbReference>
<comment type="similarity">
    <text evidence="3 7">Belongs to the glycosyltransferase 1 family. Bacterial/plant glycogen synthase subfamily.</text>
</comment>
<evidence type="ECO:0000259" key="8">
    <source>
        <dbReference type="Pfam" id="PF00534"/>
    </source>
</evidence>
<proteinExistence type="inferred from homology"/>
<comment type="catalytic activity">
    <reaction evidence="1 7">
        <text>[(1-&gt;4)-alpha-D-glucosyl](n) + ADP-alpha-D-glucose = [(1-&gt;4)-alpha-D-glucosyl](n+1) + ADP + H(+)</text>
        <dbReference type="Rhea" id="RHEA:18189"/>
        <dbReference type="Rhea" id="RHEA-COMP:9584"/>
        <dbReference type="Rhea" id="RHEA-COMP:9587"/>
        <dbReference type="ChEBI" id="CHEBI:15378"/>
        <dbReference type="ChEBI" id="CHEBI:15444"/>
        <dbReference type="ChEBI" id="CHEBI:57498"/>
        <dbReference type="ChEBI" id="CHEBI:456216"/>
        <dbReference type="EC" id="2.4.1.21"/>
    </reaction>
</comment>
<dbReference type="PATRIC" id="fig|1618354.3.peg.695"/>
<dbReference type="SUPFAM" id="SSF53756">
    <property type="entry name" value="UDP-Glycosyltransferase/glycogen phosphorylase"/>
    <property type="match status" value="1"/>
</dbReference>
<comment type="caution">
    <text evidence="10">The sequence shown here is derived from an EMBL/GenBank/DDBJ whole genome shotgun (WGS) entry which is preliminary data.</text>
</comment>
<organism evidence="10 11">
    <name type="scientific">Candidatus Amesbacteria bacterium GW2011_GWA1_47_20</name>
    <dbReference type="NCBI Taxonomy" id="1618354"/>
    <lineage>
        <taxon>Bacteria</taxon>
        <taxon>Candidatus Amesiibacteriota</taxon>
    </lineage>
</organism>
<dbReference type="GO" id="GO:0005978">
    <property type="term" value="P:glycogen biosynthetic process"/>
    <property type="evidence" value="ECO:0007669"/>
    <property type="project" value="UniProtKB-UniRule"/>
</dbReference>
<dbReference type="Pfam" id="PF08323">
    <property type="entry name" value="Glyco_transf_5"/>
    <property type="match status" value="1"/>
</dbReference>
<evidence type="ECO:0000256" key="1">
    <source>
        <dbReference type="ARBA" id="ARBA00001478"/>
    </source>
</evidence>
<dbReference type="InterPro" id="IPR001296">
    <property type="entry name" value="Glyco_trans_1"/>
</dbReference>
<dbReference type="Proteomes" id="UP000034565">
    <property type="component" value="Unassembled WGS sequence"/>
</dbReference>
<feature type="domain" description="Starch synthase catalytic" evidence="9">
    <location>
        <begin position="2"/>
        <end position="248"/>
    </location>
</feature>
<keyword evidence="6 7" id="KW-0320">Glycogen biosynthesis</keyword>
<dbReference type="Gene3D" id="3.40.50.2000">
    <property type="entry name" value="Glycogen Phosphorylase B"/>
    <property type="match status" value="2"/>
</dbReference>
<evidence type="ECO:0000259" key="9">
    <source>
        <dbReference type="Pfam" id="PF08323"/>
    </source>
</evidence>
<sequence>MKVLFISAEVAPYSFIGGLAQVSFFLPRALKKLGVDIRIFTPKYGTFNEKLYPTQMVYQGLKVPTGEKPDSGYPQELICNIKTLKVQKKDEPVVYFLENMEYYEKRANVYNYSDDHIRFGLLSRAALEFVKKHEFIPDTIHANDWHSSYILNYLRHSYQDNPTLKKIATLLSIHNLYHGISFDHDHASEMDFDDGKGSLASFFSDRFLKQNPLKRGIVNADIINTVSRTYAHEILTEEYAPYLYNLFRELRGKLFGILNGLDYQEFNPSSDKIIKKNYSSSNIRPRQENKSDLQQEFGLNLSPRTPLLAFYGRLDGQKGLDLILETIDFVLTELDVQLVIVGSGDDYYRDFFSSLEKKYPGRVGTHLMFDSSLPKKIISGADILLMPSLFEPGGIVAMEAQRYGCVPVARSTGGLADSIENFDSLSHKGTGFTFRTYSAMGFMTAIVRALETYHSPNIWNKIIVQAMKKNFSWDNSAHQYLELYQKTCKFRSLALLSRPHFDFSKL</sequence>
<evidence type="ECO:0000256" key="6">
    <source>
        <dbReference type="ARBA" id="ARBA00023056"/>
    </source>
</evidence>
<dbReference type="PANTHER" id="PTHR45825:SF11">
    <property type="entry name" value="ALPHA AMYLASE DOMAIN-CONTAINING PROTEIN"/>
    <property type="match status" value="1"/>
</dbReference>
<comment type="caution">
    <text evidence="7">Lacks conserved residue(s) required for the propagation of feature annotation.</text>
</comment>
<dbReference type="GO" id="GO:0004373">
    <property type="term" value="F:alpha-1,4-glucan glucosyltransferase (UDP-glucose donor) activity"/>
    <property type="evidence" value="ECO:0007669"/>
    <property type="project" value="InterPro"/>
</dbReference>
<dbReference type="AlphaFoldDB" id="A0A0G1SFK2"/>
<dbReference type="InterPro" id="IPR013534">
    <property type="entry name" value="Starch_synth_cat_dom"/>
</dbReference>
<evidence type="ECO:0000256" key="4">
    <source>
        <dbReference type="ARBA" id="ARBA00022676"/>
    </source>
</evidence>
<dbReference type="CDD" id="cd03791">
    <property type="entry name" value="GT5_Glycogen_synthase_DULL1-like"/>
    <property type="match status" value="1"/>
</dbReference>
<protein>
    <recommendedName>
        <fullName evidence="7">Glycogen synthase</fullName>
        <ecNumber evidence="7">2.4.1.21</ecNumber>
    </recommendedName>
    <alternativeName>
        <fullName evidence="7">Starch [bacterial glycogen] synthase</fullName>
    </alternativeName>
</protein>
<accession>A0A0G1SFK2</accession>
<dbReference type="UniPathway" id="UPA00164"/>